<evidence type="ECO:0000313" key="1">
    <source>
        <dbReference type="EMBL" id="CAD5222665.1"/>
    </source>
</evidence>
<dbReference type="EMBL" id="CAJFDH010000005">
    <property type="protein sequence ID" value="CAD5222665.1"/>
    <property type="molecule type" value="Genomic_DNA"/>
</dbReference>
<dbReference type="Proteomes" id="UP000614601">
    <property type="component" value="Unassembled WGS sequence"/>
</dbReference>
<dbReference type="EMBL" id="CAJFCW020000005">
    <property type="protein sequence ID" value="CAG9116628.1"/>
    <property type="molecule type" value="Genomic_DNA"/>
</dbReference>
<reference evidence="1" key="1">
    <citation type="submission" date="2020-09" db="EMBL/GenBank/DDBJ databases">
        <authorList>
            <person name="Kikuchi T."/>
        </authorList>
    </citation>
    <scope>NUCLEOTIDE SEQUENCE</scope>
    <source>
        <strain evidence="1">SH1</strain>
    </source>
</reference>
<proteinExistence type="predicted"/>
<keyword evidence="2" id="KW-1185">Reference proteome</keyword>
<dbReference type="AlphaFoldDB" id="A0A811L5R5"/>
<organism evidence="1 2">
    <name type="scientific">Bursaphelenchus okinawaensis</name>
    <dbReference type="NCBI Taxonomy" id="465554"/>
    <lineage>
        <taxon>Eukaryota</taxon>
        <taxon>Metazoa</taxon>
        <taxon>Ecdysozoa</taxon>
        <taxon>Nematoda</taxon>
        <taxon>Chromadorea</taxon>
        <taxon>Rhabditida</taxon>
        <taxon>Tylenchina</taxon>
        <taxon>Tylenchomorpha</taxon>
        <taxon>Aphelenchoidea</taxon>
        <taxon>Aphelenchoididae</taxon>
        <taxon>Bursaphelenchus</taxon>
    </lineage>
</organism>
<protein>
    <submittedName>
        <fullName evidence="1">Uncharacterized protein</fullName>
    </submittedName>
</protein>
<dbReference type="OrthoDB" id="5802376at2759"/>
<evidence type="ECO:0000313" key="2">
    <source>
        <dbReference type="Proteomes" id="UP000614601"/>
    </source>
</evidence>
<comment type="caution">
    <text evidence="1">The sequence shown here is derived from an EMBL/GenBank/DDBJ whole genome shotgun (WGS) entry which is preliminary data.</text>
</comment>
<accession>A0A811L5R5</accession>
<sequence length="143" mass="15271">MKLLVFTLIVKVVGYYAFTIPLPFGGINIDKNAQGETSVDTFSNLNFFGYGANTGFKVKGGDSGLTLEPRNEILVKNKNYGVNSTFGFEKEKGIAVDSDVSAGDNTFHGGLGKEGQFINEIGQATQQQAAERKALPESVGKLG</sequence>
<gene>
    <name evidence="1" type="ORF">BOKJ2_LOCUS9757</name>
</gene>
<dbReference type="Proteomes" id="UP000783686">
    <property type="component" value="Unassembled WGS sequence"/>
</dbReference>
<name>A0A811L5R5_9BILA</name>